<sequence>MTQDLPAAALARRALLLAAPLVMLGTVPAALAQAEAVPVRFAYNPSAPIGTYIAATGTDAFAREGIRLDTQRFSEPAAALDAIASRQVQLGGIGFAGALQAISLGQKLRMIAAFEYTFTDTSGHPWEAVFMIARKDAAVRSVKDLKGKKVAILGVSSTWYLALRDAGVDVRDITFLSMPYTQMAGALTLGQVDVATITSTEYVRLGQRLPVDVVMTGSQLTGLKLDLTQVIVARHDWLRENQPLAVSFLKAMLRTRAFMRQDIAANEGATIKRFIREQLKFDDLLTDTFYRYRAGYAGRELAFVNDLDVPRHVVDVYARTLEGAGLLRGAKPAGFDLAVDLTYLKRAHAELGLRWDDAKTLD</sequence>
<dbReference type="InterPro" id="IPR015168">
    <property type="entry name" value="SsuA/THI5"/>
</dbReference>
<dbReference type="Gene3D" id="3.40.190.10">
    <property type="entry name" value="Periplasmic binding protein-like II"/>
    <property type="match status" value="2"/>
</dbReference>
<proteinExistence type="inferred from homology"/>
<dbReference type="PANTHER" id="PTHR30024">
    <property type="entry name" value="ALIPHATIC SULFONATES-BINDING PROTEIN-RELATED"/>
    <property type="match status" value="1"/>
</dbReference>
<evidence type="ECO:0000256" key="4">
    <source>
        <dbReference type="SAM" id="SignalP"/>
    </source>
</evidence>
<dbReference type="OrthoDB" id="5318791at2"/>
<dbReference type="RefSeq" id="WP_147848986.1">
    <property type="nucleotide sequence ID" value="NZ_VDUZ01000025.1"/>
</dbReference>
<dbReference type="PANTHER" id="PTHR30024:SF47">
    <property type="entry name" value="TAURINE-BINDING PERIPLASMIC PROTEIN"/>
    <property type="match status" value="1"/>
</dbReference>
<feature type="domain" description="SsuA/THI5-like" evidence="5">
    <location>
        <begin position="52"/>
        <end position="261"/>
    </location>
</feature>
<evidence type="ECO:0000256" key="2">
    <source>
        <dbReference type="ARBA" id="ARBA00010742"/>
    </source>
</evidence>
<name>A0A5C8PI22_9HYPH</name>
<dbReference type="Proteomes" id="UP000321638">
    <property type="component" value="Unassembled WGS sequence"/>
</dbReference>
<gene>
    <name evidence="6" type="ORF">FHP25_21270</name>
</gene>
<evidence type="ECO:0000313" key="6">
    <source>
        <dbReference type="EMBL" id="TXL73464.1"/>
    </source>
</evidence>
<evidence type="ECO:0000256" key="3">
    <source>
        <dbReference type="ARBA" id="ARBA00022729"/>
    </source>
</evidence>
<feature type="chain" id="PRO_5022824709" description="SsuA/THI5-like domain-containing protein" evidence="4">
    <location>
        <begin position="33"/>
        <end position="362"/>
    </location>
</feature>
<comment type="caution">
    <text evidence="6">The sequence shown here is derived from an EMBL/GenBank/DDBJ whole genome shotgun (WGS) entry which is preliminary data.</text>
</comment>
<evidence type="ECO:0000313" key="7">
    <source>
        <dbReference type="Proteomes" id="UP000321638"/>
    </source>
</evidence>
<dbReference type="GO" id="GO:0042597">
    <property type="term" value="C:periplasmic space"/>
    <property type="evidence" value="ECO:0007669"/>
    <property type="project" value="UniProtKB-SubCell"/>
</dbReference>
<keyword evidence="7" id="KW-1185">Reference proteome</keyword>
<protein>
    <recommendedName>
        <fullName evidence="5">SsuA/THI5-like domain-containing protein</fullName>
    </recommendedName>
</protein>
<dbReference type="SUPFAM" id="SSF53850">
    <property type="entry name" value="Periplasmic binding protein-like II"/>
    <property type="match status" value="1"/>
</dbReference>
<comment type="subcellular location">
    <subcellularLocation>
        <location evidence="1">Periplasm</location>
    </subcellularLocation>
</comment>
<comment type="similarity">
    <text evidence="2">Belongs to the bacterial solute-binding protein SsuA/TauA family.</text>
</comment>
<dbReference type="Pfam" id="PF09084">
    <property type="entry name" value="NMT1"/>
    <property type="match status" value="1"/>
</dbReference>
<keyword evidence="3 4" id="KW-0732">Signal</keyword>
<accession>A0A5C8PI22</accession>
<evidence type="ECO:0000256" key="1">
    <source>
        <dbReference type="ARBA" id="ARBA00004418"/>
    </source>
</evidence>
<dbReference type="EMBL" id="VDUZ01000025">
    <property type="protein sequence ID" value="TXL73464.1"/>
    <property type="molecule type" value="Genomic_DNA"/>
</dbReference>
<evidence type="ECO:0000259" key="5">
    <source>
        <dbReference type="Pfam" id="PF09084"/>
    </source>
</evidence>
<organism evidence="6 7">
    <name type="scientific">Vineibacter terrae</name>
    <dbReference type="NCBI Taxonomy" id="2586908"/>
    <lineage>
        <taxon>Bacteria</taxon>
        <taxon>Pseudomonadati</taxon>
        <taxon>Pseudomonadota</taxon>
        <taxon>Alphaproteobacteria</taxon>
        <taxon>Hyphomicrobiales</taxon>
        <taxon>Vineibacter</taxon>
    </lineage>
</organism>
<dbReference type="AlphaFoldDB" id="A0A5C8PI22"/>
<reference evidence="6 7" key="1">
    <citation type="submission" date="2019-06" db="EMBL/GenBank/DDBJ databases">
        <title>New taxonomy in bacterial strain CC-CFT640, isolated from vineyard.</title>
        <authorList>
            <person name="Lin S.-Y."/>
            <person name="Tsai C.-F."/>
            <person name="Young C.-C."/>
        </authorList>
    </citation>
    <scope>NUCLEOTIDE SEQUENCE [LARGE SCALE GENOMIC DNA]</scope>
    <source>
        <strain evidence="6 7">CC-CFT640</strain>
    </source>
</reference>
<feature type="signal peptide" evidence="4">
    <location>
        <begin position="1"/>
        <end position="32"/>
    </location>
</feature>